<dbReference type="PANTHER" id="PTHR31190:SF134">
    <property type="entry name" value="ETHYLENE-RESPONSIVE TRANSCRIPTION FACTOR ERF098-LIKE"/>
    <property type="match status" value="1"/>
</dbReference>
<dbReference type="PROSITE" id="PS51032">
    <property type="entry name" value="AP2_ERF"/>
    <property type="match status" value="1"/>
</dbReference>
<feature type="compositionally biased region" description="Low complexity" evidence="7">
    <location>
        <begin position="90"/>
        <end position="107"/>
    </location>
</feature>
<dbReference type="InterPro" id="IPR016177">
    <property type="entry name" value="DNA-bd_dom_sf"/>
</dbReference>
<dbReference type="GO" id="GO:0009873">
    <property type="term" value="P:ethylene-activated signaling pathway"/>
    <property type="evidence" value="ECO:0007669"/>
    <property type="project" value="InterPro"/>
</dbReference>
<dbReference type="AlphaFoldDB" id="A0A498JSV0"/>
<keyword evidence="5" id="KW-0539">Nucleus</keyword>
<keyword evidence="10" id="KW-1185">Reference proteome</keyword>
<name>A0A498JSV0_MALDO</name>
<evidence type="ECO:0000313" key="9">
    <source>
        <dbReference type="EMBL" id="RXH98285.1"/>
    </source>
</evidence>
<dbReference type="GO" id="GO:0003700">
    <property type="term" value="F:DNA-binding transcription factor activity"/>
    <property type="evidence" value="ECO:0007669"/>
    <property type="project" value="InterPro"/>
</dbReference>
<comment type="subcellular location">
    <subcellularLocation>
        <location evidence="1">Nucleus</location>
    </subcellularLocation>
</comment>
<dbReference type="GO" id="GO:0003677">
    <property type="term" value="F:DNA binding"/>
    <property type="evidence" value="ECO:0007669"/>
    <property type="project" value="UniProtKB-KW"/>
</dbReference>
<evidence type="ECO:0000256" key="5">
    <source>
        <dbReference type="ARBA" id="ARBA00023242"/>
    </source>
</evidence>
<sequence>MEGKRGPENNNQQREPKVRGQNPYRGIRRRPWGKFAAEIRDPTRNGARLWLGTFETAEEAARAYDRAAFGFRGHLAILNFPNDYQYHNPSSSMSTLSSSSSSASSSSLFPGVDPGRSINFGRGQEEDEVIEFEYLDNNLLEDLLDTKEDHHRQGQPTQNYHLVDLIRSTIIILKDEILNSFKKIVVPN</sequence>
<dbReference type="InterPro" id="IPR044808">
    <property type="entry name" value="ERF_plant"/>
</dbReference>
<reference evidence="9 10" key="1">
    <citation type="submission" date="2018-10" db="EMBL/GenBank/DDBJ databases">
        <title>A high-quality apple genome assembly.</title>
        <authorList>
            <person name="Hu J."/>
        </authorList>
    </citation>
    <scope>NUCLEOTIDE SEQUENCE [LARGE SCALE GENOMIC DNA]</scope>
    <source>
        <strain evidence="10">cv. HFTH1</strain>
        <tissue evidence="9">Young leaf</tissue>
    </source>
</reference>
<dbReference type="InterPro" id="IPR001471">
    <property type="entry name" value="AP2/ERF_dom"/>
</dbReference>
<proteinExistence type="inferred from homology"/>
<dbReference type="SUPFAM" id="SSF54171">
    <property type="entry name" value="DNA-binding domain"/>
    <property type="match status" value="1"/>
</dbReference>
<keyword evidence="3" id="KW-0238">DNA-binding</keyword>
<keyword evidence="2" id="KW-0805">Transcription regulation</keyword>
<dbReference type="Pfam" id="PF00847">
    <property type="entry name" value="AP2"/>
    <property type="match status" value="1"/>
</dbReference>
<evidence type="ECO:0000256" key="6">
    <source>
        <dbReference type="ARBA" id="ARBA00024343"/>
    </source>
</evidence>
<dbReference type="PRINTS" id="PR00367">
    <property type="entry name" value="ETHRSPELEMNT"/>
</dbReference>
<dbReference type="CDD" id="cd00018">
    <property type="entry name" value="AP2"/>
    <property type="match status" value="1"/>
</dbReference>
<dbReference type="Gene3D" id="3.30.730.10">
    <property type="entry name" value="AP2/ERF domain"/>
    <property type="match status" value="1"/>
</dbReference>
<accession>A0A498JSV0</accession>
<dbReference type="PANTHER" id="PTHR31190">
    <property type="entry name" value="DNA-BINDING DOMAIN"/>
    <property type="match status" value="1"/>
</dbReference>
<feature type="region of interest" description="Disordered" evidence="7">
    <location>
        <begin position="1"/>
        <end position="27"/>
    </location>
</feature>
<dbReference type="EMBL" id="RDQH01000331">
    <property type="protein sequence ID" value="RXH98285.1"/>
    <property type="molecule type" value="Genomic_DNA"/>
</dbReference>
<dbReference type="Proteomes" id="UP000290289">
    <property type="component" value="Chromosome 5"/>
</dbReference>
<feature type="domain" description="AP2/ERF" evidence="8">
    <location>
        <begin position="23"/>
        <end position="81"/>
    </location>
</feature>
<comment type="similarity">
    <text evidence="6">Belongs to the AP2/ERF transcription factor family. ERF subfamily.</text>
</comment>
<comment type="caution">
    <text evidence="9">The sequence shown here is derived from an EMBL/GenBank/DDBJ whole genome shotgun (WGS) entry which is preliminary data.</text>
</comment>
<gene>
    <name evidence="9" type="ORF">DVH24_010610</name>
</gene>
<protein>
    <recommendedName>
        <fullName evidence="8">AP2/ERF domain-containing protein</fullName>
    </recommendedName>
</protein>
<feature type="region of interest" description="Disordered" evidence="7">
    <location>
        <begin position="89"/>
        <end position="110"/>
    </location>
</feature>
<evidence type="ECO:0000256" key="4">
    <source>
        <dbReference type="ARBA" id="ARBA00023163"/>
    </source>
</evidence>
<dbReference type="FunFam" id="3.30.730.10:FF:000001">
    <property type="entry name" value="Ethylene-responsive transcription factor 2"/>
    <property type="match status" value="1"/>
</dbReference>
<organism evidence="9 10">
    <name type="scientific">Malus domestica</name>
    <name type="common">Apple</name>
    <name type="synonym">Pyrus malus</name>
    <dbReference type="NCBI Taxonomy" id="3750"/>
    <lineage>
        <taxon>Eukaryota</taxon>
        <taxon>Viridiplantae</taxon>
        <taxon>Streptophyta</taxon>
        <taxon>Embryophyta</taxon>
        <taxon>Tracheophyta</taxon>
        <taxon>Spermatophyta</taxon>
        <taxon>Magnoliopsida</taxon>
        <taxon>eudicotyledons</taxon>
        <taxon>Gunneridae</taxon>
        <taxon>Pentapetalae</taxon>
        <taxon>rosids</taxon>
        <taxon>fabids</taxon>
        <taxon>Rosales</taxon>
        <taxon>Rosaceae</taxon>
        <taxon>Amygdaloideae</taxon>
        <taxon>Maleae</taxon>
        <taxon>Malus</taxon>
    </lineage>
</organism>
<dbReference type="SMART" id="SM00380">
    <property type="entry name" value="AP2"/>
    <property type="match status" value="1"/>
</dbReference>
<evidence type="ECO:0000256" key="7">
    <source>
        <dbReference type="SAM" id="MobiDB-lite"/>
    </source>
</evidence>
<evidence type="ECO:0000256" key="3">
    <source>
        <dbReference type="ARBA" id="ARBA00023125"/>
    </source>
</evidence>
<evidence type="ECO:0000313" key="10">
    <source>
        <dbReference type="Proteomes" id="UP000290289"/>
    </source>
</evidence>
<evidence type="ECO:0000259" key="8">
    <source>
        <dbReference type="PROSITE" id="PS51032"/>
    </source>
</evidence>
<keyword evidence="4" id="KW-0804">Transcription</keyword>
<dbReference type="InterPro" id="IPR036955">
    <property type="entry name" value="AP2/ERF_dom_sf"/>
</dbReference>
<evidence type="ECO:0000256" key="1">
    <source>
        <dbReference type="ARBA" id="ARBA00004123"/>
    </source>
</evidence>
<evidence type="ECO:0000256" key="2">
    <source>
        <dbReference type="ARBA" id="ARBA00023015"/>
    </source>
</evidence>
<dbReference type="GO" id="GO:0005634">
    <property type="term" value="C:nucleus"/>
    <property type="evidence" value="ECO:0007669"/>
    <property type="project" value="UniProtKB-SubCell"/>
</dbReference>